<evidence type="ECO:0000256" key="2">
    <source>
        <dbReference type="ARBA" id="ARBA00022723"/>
    </source>
</evidence>
<comment type="similarity">
    <text evidence="6">Belongs to the peptidase M48 family.</text>
</comment>
<keyword evidence="5 6" id="KW-0482">Metalloprotease</keyword>
<dbReference type="InterPro" id="IPR001915">
    <property type="entry name" value="Peptidase_M48"/>
</dbReference>
<protein>
    <submittedName>
        <fullName evidence="7">Peptidase M48, Ste24p</fullName>
    </submittedName>
</protein>
<gene>
    <name evidence="7" type="ORF">X907_1209</name>
</gene>
<comment type="cofactor">
    <cofactor evidence="6">
        <name>Zn(2+)</name>
        <dbReference type="ChEBI" id="CHEBI:29105"/>
    </cofactor>
    <text evidence="6">Binds 1 zinc ion per subunit.</text>
</comment>
<evidence type="ECO:0000256" key="3">
    <source>
        <dbReference type="ARBA" id="ARBA00022801"/>
    </source>
</evidence>
<dbReference type="CDD" id="cd07331">
    <property type="entry name" value="M48C_Oma1_like"/>
    <property type="match status" value="1"/>
</dbReference>
<keyword evidence="4 6" id="KW-0862">Zinc</keyword>
<reference evidence="7 8" key="1">
    <citation type="submission" date="2016-12" db="EMBL/GenBank/DDBJ databases">
        <title>The genome of dimorphic prosthecate Glycocaulis alkaliphilus 6b-8t, isolated from crude oil dictates its adaptability in petroleum environments.</title>
        <authorList>
            <person name="Wu X.-L."/>
            <person name="Geng S."/>
        </authorList>
    </citation>
    <scope>NUCLEOTIDE SEQUENCE [LARGE SCALE GENOMIC DNA]</scope>
    <source>
        <strain evidence="7 8">6B-8</strain>
    </source>
</reference>
<dbReference type="Pfam" id="PF01435">
    <property type="entry name" value="Peptidase_M48"/>
    <property type="match status" value="1"/>
</dbReference>
<dbReference type="Proteomes" id="UP000286954">
    <property type="component" value="Chromosome"/>
</dbReference>
<dbReference type="EMBL" id="CP018911">
    <property type="protein sequence ID" value="AZU03745.1"/>
    <property type="molecule type" value="Genomic_DNA"/>
</dbReference>
<dbReference type="InterPro" id="IPR051156">
    <property type="entry name" value="Mito/Outer_Membr_Metalloprot"/>
</dbReference>
<keyword evidence="2" id="KW-0479">Metal-binding</keyword>
<dbReference type="KEGG" id="gak:X907_1209"/>
<dbReference type="GO" id="GO:0004222">
    <property type="term" value="F:metalloendopeptidase activity"/>
    <property type="evidence" value="ECO:0007669"/>
    <property type="project" value="InterPro"/>
</dbReference>
<accession>A0A3T0E8L4</accession>
<evidence type="ECO:0000256" key="5">
    <source>
        <dbReference type="ARBA" id="ARBA00023049"/>
    </source>
</evidence>
<evidence type="ECO:0000313" key="8">
    <source>
        <dbReference type="Proteomes" id="UP000286954"/>
    </source>
</evidence>
<evidence type="ECO:0000256" key="6">
    <source>
        <dbReference type="RuleBase" id="RU003983"/>
    </source>
</evidence>
<dbReference type="PANTHER" id="PTHR22726">
    <property type="entry name" value="METALLOENDOPEPTIDASE OMA1"/>
    <property type="match status" value="1"/>
</dbReference>
<keyword evidence="1 6" id="KW-0645">Protease</keyword>
<evidence type="ECO:0000256" key="1">
    <source>
        <dbReference type="ARBA" id="ARBA00022670"/>
    </source>
</evidence>
<sequence>MSDMVDTSAGRLPVVKMDRRELLMGLAAGTVVPLVAGCTAHNEALGRSQLMIVSDAQIAQLSQQTWQQSLQQERVSRDANKRRQVERVGTRIAQGSGLTQYDWEFVVFENDQINAWVLPNGKVAIYSGLLDVVDNDDQLATVIGHEAGHVAGRHAQERASQQMAAGVGTGLAAIALDQGGASNSDMWAGVLGAGLTFGVLLPYSRRHEYEADRLGADFMARSNYRASEALTFWNGMMARSSGGSQPAFLSTHPSDAQRMQALQAHIRSSGYA</sequence>
<evidence type="ECO:0000313" key="7">
    <source>
        <dbReference type="EMBL" id="AZU03745.1"/>
    </source>
</evidence>
<dbReference type="RefSeq" id="WP_233352547.1">
    <property type="nucleotide sequence ID" value="NZ_BMFB01000005.1"/>
</dbReference>
<proteinExistence type="inferred from homology"/>
<dbReference type="PANTHER" id="PTHR22726:SF24">
    <property type="entry name" value="M48 FAMILY METALLOPEPTIDASE"/>
    <property type="match status" value="1"/>
</dbReference>
<organism evidence="7 8">
    <name type="scientific">Glycocaulis alkaliphilus</name>
    <dbReference type="NCBI Taxonomy" id="1434191"/>
    <lineage>
        <taxon>Bacteria</taxon>
        <taxon>Pseudomonadati</taxon>
        <taxon>Pseudomonadota</taxon>
        <taxon>Alphaproteobacteria</taxon>
        <taxon>Maricaulales</taxon>
        <taxon>Maricaulaceae</taxon>
        <taxon>Glycocaulis</taxon>
    </lineage>
</organism>
<name>A0A3T0E8L4_9PROT</name>
<evidence type="ECO:0000256" key="4">
    <source>
        <dbReference type="ARBA" id="ARBA00022833"/>
    </source>
</evidence>
<keyword evidence="8" id="KW-1185">Reference proteome</keyword>
<keyword evidence="3 6" id="KW-0378">Hydrolase</keyword>
<dbReference type="AlphaFoldDB" id="A0A3T0E8L4"/>
<dbReference type="GO" id="GO:0051603">
    <property type="term" value="P:proteolysis involved in protein catabolic process"/>
    <property type="evidence" value="ECO:0007669"/>
    <property type="project" value="TreeGrafter"/>
</dbReference>
<dbReference type="GO" id="GO:0046872">
    <property type="term" value="F:metal ion binding"/>
    <property type="evidence" value="ECO:0007669"/>
    <property type="project" value="UniProtKB-KW"/>
</dbReference>
<dbReference type="Gene3D" id="3.30.2010.10">
    <property type="entry name" value="Metalloproteases ('zincins'), catalytic domain"/>
    <property type="match status" value="1"/>
</dbReference>
<dbReference type="GO" id="GO:0016020">
    <property type="term" value="C:membrane"/>
    <property type="evidence" value="ECO:0007669"/>
    <property type="project" value="TreeGrafter"/>
</dbReference>